<dbReference type="FunFam" id="3.40.50.1970:FF:000003">
    <property type="entry name" value="Alcohol dehydrogenase, iron-containing"/>
    <property type="match status" value="1"/>
</dbReference>
<evidence type="ECO:0000259" key="3">
    <source>
        <dbReference type="Pfam" id="PF25137"/>
    </source>
</evidence>
<dbReference type="GO" id="GO:0004022">
    <property type="term" value="F:alcohol dehydrogenase (NAD+) activity"/>
    <property type="evidence" value="ECO:0007669"/>
    <property type="project" value="TreeGrafter"/>
</dbReference>
<keyword evidence="5" id="KW-1185">Reference proteome</keyword>
<protein>
    <submittedName>
        <fullName evidence="4">PPD-like</fullName>
        <ecNumber evidence="4">1.-.-.-</ecNumber>
    </submittedName>
</protein>
<dbReference type="PANTHER" id="PTHR11496">
    <property type="entry name" value="ALCOHOL DEHYDROGENASE"/>
    <property type="match status" value="1"/>
</dbReference>
<dbReference type="Pfam" id="PF25137">
    <property type="entry name" value="ADH_Fe_C"/>
    <property type="match status" value="1"/>
</dbReference>
<evidence type="ECO:0000313" key="4">
    <source>
        <dbReference type="EMBL" id="SOB71080.1"/>
    </source>
</evidence>
<feature type="domain" description="Fe-containing alcohol dehydrogenase-like C-terminal" evidence="3">
    <location>
        <begin position="184"/>
        <end position="361"/>
    </location>
</feature>
<dbReference type="KEGG" id="ehl:EHLA_0315"/>
<name>A0A285PTD4_9FIRM</name>
<dbReference type="Gene3D" id="3.40.50.1970">
    <property type="match status" value="1"/>
</dbReference>
<accession>A0A285PTD4</accession>
<sequence>MRFFDPTNTYAERNCIQNHKKDLLALGTRAFVITGRSSSKKNGSLDDVIAVLEEASVPYKVFNEIEENPSVETVVKAAEIGKEFKADFVIGIGGGSPLDASKAIALLIANPEESGDCFYVEKDLKALPIAAVPTTCGTGSEITPAAVLTRHDTQTKKSISYKLFPDLALVDGKYLLSASKNLLINTCVDALAHAVESRVNIQTNIYNQMFSNYALKLWGEIIPFLRSEDELTEELADKLMLTSTIAGMAIAQTGTSIPHALSYDVTYHNGVAHGKACGIFLAAYLRIYAKHKPEDVDVILSLLGFETLDDFAAFLKEILGIVTLTEKEVLFYVERMMENTSKLATCPFELTREDIEKIYRESIVVE</sequence>
<evidence type="ECO:0000313" key="5">
    <source>
        <dbReference type="Proteomes" id="UP000217549"/>
    </source>
</evidence>
<dbReference type="InterPro" id="IPR001670">
    <property type="entry name" value="ADH_Fe/GldA"/>
</dbReference>
<dbReference type="RefSeq" id="WP_096239056.1">
    <property type="nucleotide sequence ID" value="NZ_LT907978.1"/>
</dbReference>
<gene>
    <name evidence="4" type="ORF">EHLA_0315</name>
</gene>
<dbReference type="PANTHER" id="PTHR11496:SF103">
    <property type="entry name" value="DEHYDROGENASE, PUTATIVE-RELATED"/>
    <property type="match status" value="1"/>
</dbReference>
<dbReference type="Proteomes" id="UP000217549">
    <property type="component" value="Chromosome I"/>
</dbReference>
<organism evidence="4 5">
    <name type="scientific">Anaerobutyricum hallii</name>
    <dbReference type="NCBI Taxonomy" id="39488"/>
    <lineage>
        <taxon>Bacteria</taxon>
        <taxon>Bacillati</taxon>
        <taxon>Bacillota</taxon>
        <taxon>Clostridia</taxon>
        <taxon>Lachnospirales</taxon>
        <taxon>Lachnospiraceae</taxon>
        <taxon>Anaerobutyricum</taxon>
    </lineage>
</organism>
<dbReference type="GO" id="GO:0046872">
    <property type="term" value="F:metal ion binding"/>
    <property type="evidence" value="ECO:0007669"/>
    <property type="project" value="InterPro"/>
</dbReference>
<evidence type="ECO:0000259" key="2">
    <source>
        <dbReference type="Pfam" id="PF00465"/>
    </source>
</evidence>
<feature type="domain" description="Alcohol dehydrogenase iron-type/glycerol dehydrogenase GldA" evidence="2">
    <location>
        <begin position="6"/>
        <end position="171"/>
    </location>
</feature>
<dbReference type="STRING" id="39488.ERS852450_01078"/>
<dbReference type="AlphaFoldDB" id="A0A285PTD4"/>
<dbReference type="Gene3D" id="1.20.1090.10">
    <property type="entry name" value="Dehydroquinate synthase-like - alpha domain"/>
    <property type="match status" value="1"/>
</dbReference>
<dbReference type="SUPFAM" id="SSF56796">
    <property type="entry name" value="Dehydroquinate synthase-like"/>
    <property type="match status" value="1"/>
</dbReference>
<dbReference type="InterPro" id="IPR056798">
    <property type="entry name" value="ADH_Fe_C"/>
</dbReference>
<dbReference type="Pfam" id="PF00465">
    <property type="entry name" value="Fe-ADH"/>
    <property type="match status" value="1"/>
</dbReference>
<reference evidence="5" key="1">
    <citation type="submission" date="2017-09" db="EMBL/GenBank/DDBJ databases">
        <authorList>
            <person name="Shetty A S."/>
        </authorList>
    </citation>
    <scope>NUCLEOTIDE SEQUENCE [LARGE SCALE GENOMIC DNA]</scope>
</reference>
<evidence type="ECO:0000256" key="1">
    <source>
        <dbReference type="ARBA" id="ARBA00023002"/>
    </source>
</evidence>
<proteinExistence type="predicted"/>
<dbReference type="EC" id="1.-.-.-" evidence="4"/>
<keyword evidence="1 4" id="KW-0560">Oxidoreductase</keyword>
<dbReference type="InterPro" id="IPR039697">
    <property type="entry name" value="Alcohol_dehydrogenase_Fe"/>
</dbReference>
<dbReference type="EMBL" id="LT907978">
    <property type="protein sequence ID" value="SOB71080.1"/>
    <property type="molecule type" value="Genomic_DNA"/>
</dbReference>
<dbReference type="CDD" id="cd08181">
    <property type="entry name" value="PPD-like"/>
    <property type="match status" value="1"/>
</dbReference>